<feature type="region of interest" description="Disordered" evidence="1">
    <location>
        <begin position="30"/>
        <end position="54"/>
    </location>
</feature>
<dbReference type="KEGG" id="csl:COCSUDRAFT_61672"/>
<feature type="compositionally biased region" description="Low complexity" evidence="1">
    <location>
        <begin position="276"/>
        <end position="294"/>
    </location>
</feature>
<feature type="domain" description="HTH myb-type" evidence="3">
    <location>
        <begin position="364"/>
        <end position="423"/>
    </location>
</feature>
<name>I0Z486_COCSC</name>
<reference evidence="4 5" key="1">
    <citation type="journal article" date="2012" name="Genome Biol.">
        <title>The genome of the polar eukaryotic microalga coccomyxa subellipsoidea reveals traits of cold adaptation.</title>
        <authorList>
            <person name="Blanc G."/>
            <person name="Agarkova I."/>
            <person name="Grimwood J."/>
            <person name="Kuo A."/>
            <person name="Brueggeman A."/>
            <person name="Dunigan D."/>
            <person name="Gurnon J."/>
            <person name="Ladunga I."/>
            <person name="Lindquist E."/>
            <person name="Lucas S."/>
            <person name="Pangilinan J."/>
            <person name="Proschold T."/>
            <person name="Salamov A."/>
            <person name="Schmutz J."/>
            <person name="Weeks D."/>
            <person name="Yamada T."/>
            <person name="Claverie J.M."/>
            <person name="Grigoriev I."/>
            <person name="Van Etten J."/>
            <person name="Lomsadze A."/>
            <person name="Borodovsky M."/>
        </authorList>
    </citation>
    <scope>NUCLEOTIDE SEQUENCE [LARGE SCALE GENOMIC DNA]</scope>
    <source>
        <strain evidence="4 5">C-169</strain>
    </source>
</reference>
<proteinExistence type="predicted"/>
<organism evidence="4 5">
    <name type="scientific">Coccomyxa subellipsoidea (strain C-169)</name>
    <name type="common">Green microalga</name>
    <dbReference type="NCBI Taxonomy" id="574566"/>
    <lineage>
        <taxon>Eukaryota</taxon>
        <taxon>Viridiplantae</taxon>
        <taxon>Chlorophyta</taxon>
        <taxon>core chlorophytes</taxon>
        <taxon>Trebouxiophyceae</taxon>
        <taxon>Trebouxiophyceae incertae sedis</taxon>
        <taxon>Coccomyxaceae</taxon>
        <taxon>Coccomyxa</taxon>
        <taxon>Coccomyxa subellipsoidea</taxon>
    </lineage>
</organism>
<dbReference type="SUPFAM" id="SSF46689">
    <property type="entry name" value="Homeodomain-like"/>
    <property type="match status" value="1"/>
</dbReference>
<evidence type="ECO:0000313" key="5">
    <source>
        <dbReference type="Proteomes" id="UP000007264"/>
    </source>
</evidence>
<dbReference type="SMART" id="SM00717">
    <property type="entry name" value="SANT"/>
    <property type="match status" value="1"/>
</dbReference>
<evidence type="ECO:0000259" key="2">
    <source>
        <dbReference type="PROSITE" id="PS50090"/>
    </source>
</evidence>
<feature type="domain" description="Myb-like" evidence="2">
    <location>
        <begin position="364"/>
        <end position="419"/>
    </location>
</feature>
<dbReference type="eggNOG" id="ENOG502QWKN">
    <property type="taxonomic scope" value="Eukaryota"/>
</dbReference>
<dbReference type="InterPro" id="IPR001005">
    <property type="entry name" value="SANT/Myb"/>
</dbReference>
<dbReference type="EMBL" id="AGSI01000004">
    <property type="protein sequence ID" value="EIE25455.1"/>
    <property type="molecule type" value="Genomic_DNA"/>
</dbReference>
<dbReference type="PANTHER" id="PTHR47122:SF8">
    <property type="entry name" value="MYB-LIKE DOMAIN-CONTAINING PROTEIN"/>
    <property type="match status" value="1"/>
</dbReference>
<protein>
    <submittedName>
        <fullName evidence="4">Uncharacterized protein</fullName>
    </submittedName>
</protein>
<evidence type="ECO:0000259" key="3">
    <source>
        <dbReference type="PROSITE" id="PS51294"/>
    </source>
</evidence>
<dbReference type="Gene3D" id="1.10.246.220">
    <property type="match status" value="1"/>
</dbReference>
<dbReference type="RefSeq" id="XP_005649999.1">
    <property type="nucleotide sequence ID" value="XM_005649942.1"/>
</dbReference>
<dbReference type="GeneID" id="17043457"/>
<dbReference type="Proteomes" id="UP000007264">
    <property type="component" value="Unassembled WGS sequence"/>
</dbReference>
<keyword evidence="5" id="KW-1185">Reference proteome</keyword>
<dbReference type="AlphaFoldDB" id="I0Z486"/>
<comment type="caution">
    <text evidence="4">The sequence shown here is derived from an EMBL/GenBank/DDBJ whole genome shotgun (WGS) entry which is preliminary data.</text>
</comment>
<gene>
    <name evidence="4" type="ORF">COCSUDRAFT_61672</name>
</gene>
<evidence type="ECO:0000313" key="4">
    <source>
        <dbReference type="EMBL" id="EIE25455.1"/>
    </source>
</evidence>
<accession>I0Z486</accession>
<dbReference type="PROSITE" id="PS50090">
    <property type="entry name" value="MYB_LIKE"/>
    <property type="match status" value="1"/>
</dbReference>
<dbReference type="InterPro" id="IPR017930">
    <property type="entry name" value="Myb_dom"/>
</dbReference>
<dbReference type="OrthoDB" id="608866at2759"/>
<feature type="region of interest" description="Disordered" evidence="1">
    <location>
        <begin position="276"/>
        <end position="338"/>
    </location>
</feature>
<sequence>MQSFSVHQAPESLEGQDEYDLFGITRSMDWLDADGQQTPRGASPKPEDADFGLRTGPLSRLYLDEISEEHHSCSETSIAPFHHLGTPSYMLSDASASGAVLPCGASPAAHLLGRNTSGELQFLMETEGDLCNPSAMLEGGMPIHKPASSNSIADGGGALYPATPPQNILSKRDWLDPYHRSSPQDSGTSVFSSRSSMDTVHLLADVPDVPLDGPLGSRNIHLPYGFERYSSLDSCAGLGDLAAEEVLVGIEPLCASPPPTPLGMCYAPLPAHGRSSRAAGSPRACSSPAASAPAEKAESEGYTGLRQRACKRKVKYSDTEPPLGSASDGPRSLVTSARGRCSKPRRFFCAGAESDEEVSEGSNKRRKHHNPWSIEETEALVVGVERCGGGKWADIKKLGFPIIAQRSAVDLKDKWRNLMRVALLPGTAAKTKIEKRREVPQELLDRVRTLSASFGSKASASARPYLGRPRRSV</sequence>
<dbReference type="InterPro" id="IPR009057">
    <property type="entry name" value="Homeodomain-like_sf"/>
</dbReference>
<dbReference type="PANTHER" id="PTHR47122">
    <property type="entry name" value="MYB-LIKE DNA-BINDING DOMAIN CONTAINING PROTEIN, EXPRESSED"/>
    <property type="match status" value="1"/>
</dbReference>
<evidence type="ECO:0000256" key="1">
    <source>
        <dbReference type="SAM" id="MobiDB-lite"/>
    </source>
</evidence>
<dbReference type="PROSITE" id="PS51294">
    <property type="entry name" value="HTH_MYB"/>
    <property type="match status" value="1"/>
</dbReference>
<dbReference type="Pfam" id="PF00249">
    <property type="entry name" value="Myb_DNA-binding"/>
    <property type="match status" value="1"/>
</dbReference>
<dbReference type="CDD" id="cd11660">
    <property type="entry name" value="SANT_TRF"/>
    <property type="match status" value="1"/>
</dbReference>